<evidence type="ECO:0000256" key="1">
    <source>
        <dbReference type="SAM" id="SignalP"/>
    </source>
</evidence>
<dbReference type="EMBL" id="JH712097">
    <property type="protein sequence ID" value="EFO15615.2"/>
    <property type="molecule type" value="Genomic_DNA"/>
</dbReference>
<sequence>MYSIQLMLLVVTTSPVADCVNVKRDVFFLREGASMLWCKEECGYSAPCDSIGQDKTATYWITCFERSCWLLNSQGYDVARIAFNLLKNNQSQKRSINYSDEQEIAHSFSKTTISGLCNNKCIANEICEVATEKCVCIAGFIRINGSCHSVPITGSLFNSSFSTPKFEIVGPTTVQLPHDSTILSIKFIDATQENQSNFTYYWEVLDGGGFGTANTYTEPTLIITNLKEGMMRLRVTVANSTNKSFKDTTLRVLAEQRANKPPVALIRPSSLIHVSEGNHLVLDAEGSWDDSGQPLEYEWKLLNGPAISLPAMNTAVLRLDNLVTGNYTFG</sequence>
<protein>
    <submittedName>
        <fullName evidence="2">Uncharacterized protein</fullName>
    </submittedName>
</protein>
<reference evidence="2" key="1">
    <citation type="submission" date="2012-04" db="EMBL/GenBank/DDBJ databases">
        <title>The Genome Sequence of Loa loa.</title>
        <authorList>
            <consortium name="The Broad Institute Genome Sequencing Platform"/>
            <consortium name="Broad Institute Genome Sequencing Center for Infectious Disease"/>
            <person name="Nutman T.B."/>
            <person name="Fink D.L."/>
            <person name="Russ C."/>
            <person name="Young S."/>
            <person name="Zeng Q."/>
            <person name="Gargeya S."/>
            <person name="Alvarado L."/>
            <person name="Berlin A."/>
            <person name="Chapman S.B."/>
            <person name="Chen Z."/>
            <person name="Freedman E."/>
            <person name="Gellesch M."/>
            <person name="Goldberg J."/>
            <person name="Griggs A."/>
            <person name="Gujja S."/>
            <person name="Heilman E.R."/>
            <person name="Heiman D."/>
            <person name="Howarth C."/>
            <person name="Mehta T."/>
            <person name="Neiman D."/>
            <person name="Pearson M."/>
            <person name="Roberts A."/>
            <person name="Saif S."/>
            <person name="Shea T."/>
            <person name="Shenoy N."/>
            <person name="Sisk P."/>
            <person name="Stolte C."/>
            <person name="Sykes S."/>
            <person name="White J."/>
            <person name="Yandava C."/>
            <person name="Haas B."/>
            <person name="Henn M.R."/>
            <person name="Nusbaum C."/>
            <person name="Birren B."/>
        </authorList>
    </citation>
    <scope>NUCLEOTIDE SEQUENCE [LARGE SCALE GENOMIC DNA]</scope>
</reference>
<evidence type="ECO:0000313" key="2">
    <source>
        <dbReference type="EMBL" id="EFO15615.2"/>
    </source>
</evidence>
<dbReference type="PANTHER" id="PTHR46182">
    <property type="entry name" value="FI19480P1"/>
    <property type="match status" value="1"/>
</dbReference>
<dbReference type="GO" id="GO:0001764">
    <property type="term" value="P:neuron migration"/>
    <property type="evidence" value="ECO:0007669"/>
    <property type="project" value="TreeGrafter"/>
</dbReference>
<gene>
    <name evidence="2" type="ORF">LOAG_12894</name>
</gene>
<dbReference type="RefSeq" id="XP_020301264.1">
    <property type="nucleotide sequence ID" value="XM_020448608.1"/>
</dbReference>
<dbReference type="InterPro" id="IPR029865">
    <property type="entry name" value="KIAA0319-like"/>
</dbReference>
<organism evidence="2">
    <name type="scientific">Loa loa</name>
    <name type="common">Eye worm</name>
    <name type="synonym">Filaria loa</name>
    <dbReference type="NCBI Taxonomy" id="7209"/>
    <lineage>
        <taxon>Eukaryota</taxon>
        <taxon>Metazoa</taxon>
        <taxon>Ecdysozoa</taxon>
        <taxon>Nematoda</taxon>
        <taxon>Chromadorea</taxon>
        <taxon>Rhabditida</taxon>
        <taxon>Spirurina</taxon>
        <taxon>Spiruromorpha</taxon>
        <taxon>Filarioidea</taxon>
        <taxon>Onchocercidae</taxon>
        <taxon>Loa</taxon>
    </lineage>
</organism>
<dbReference type="InParanoid" id="A0A1S0TKW8"/>
<dbReference type="GO" id="GO:0016020">
    <property type="term" value="C:membrane"/>
    <property type="evidence" value="ECO:0007669"/>
    <property type="project" value="TreeGrafter"/>
</dbReference>
<dbReference type="OMA" id="YWITCFE"/>
<dbReference type="CTD" id="9950363"/>
<proteinExistence type="predicted"/>
<dbReference type="Pfam" id="PF22352">
    <property type="entry name" value="K319L-like_PKD"/>
    <property type="match status" value="1"/>
</dbReference>
<feature type="chain" id="PRO_5010199951" evidence="1">
    <location>
        <begin position="20"/>
        <end position="330"/>
    </location>
</feature>
<dbReference type="GO" id="GO:0031410">
    <property type="term" value="C:cytoplasmic vesicle"/>
    <property type="evidence" value="ECO:0007669"/>
    <property type="project" value="TreeGrafter"/>
</dbReference>
<feature type="signal peptide" evidence="1">
    <location>
        <begin position="1"/>
        <end position="19"/>
    </location>
</feature>
<name>A0A1S0TKW8_LOALO</name>
<accession>A0A1S0TKW8</accession>
<dbReference type="GeneID" id="9950363"/>
<keyword evidence="1" id="KW-0732">Signal</keyword>
<dbReference type="AlphaFoldDB" id="A0A1S0TKW8"/>
<dbReference type="OrthoDB" id="536372at2759"/>
<dbReference type="PANTHER" id="PTHR46182:SF2">
    <property type="entry name" value="FI19480P1"/>
    <property type="match status" value="1"/>
</dbReference>
<dbReference type="InterPro" id="IPR013783">
    <property type="entry name" value="Ig-like_fold"/>
</dbReference>
<dbReference type="Gene3D" id="2.60.40.10">
    <property type="entry name" value="Immunoglobulins"/>
    <property type="match status" value="2"/>
</dbReference>
<dbReference type="KEGG" id="loa:LOAG_12894"/>